<dbReference type="Gene3D" id="3.40.50.970">
    <property type="match status" value="1"/>
</dbReference>
<evidence type="ECO:0000259" key="1">
    <source>
        <dbReference type="Pfam" id="PF00456"/>
    </source>
</evidence>
<dbReference type="STRING" id="44742.AXF13_13970"/>
<dbReference type="Pfam" id="PF00456">
    <property type="entry name" value="Transketolase_N"/>
    <property type="match status" value="1"/>
</dbReference>
<dbReference type="PANTHER" id="PTHR47514">
    <property type="entry name" value="TRANSKETOLASE N-TERMINAL SECTION-RELATED"/>
    <property type="match status" value="1"/>
</dbReference>
<dbReference type="KEGG" id="dfi:AXF13_13970"/>
<dbReference type="EMBL" id="CP014229">
    <property type="protein sequence ID" value="AMD91141.1"/>
    <property type="molecule type" value="Genomic_DNA"/>
</dbReference>
<gene>
    <name evidence="2" type="ORF">AXF13_13970</name>
</gene>
<evidence type="ECO:0000313" key="2">
    <source>
        <dbReference type="EMBL" id="AMD91141.1"/>
    </source>
</evidence>
<dbReference type="PANTHER" id="PTHR47514:SF2">
    <property type="entry name" value="TRANSKETOLASE"/>
    <property type="match status" value="1"/>
</dbReference>
<evidence type="ECO:0000313" key="3">
    <source>
        <dbReference type="Proteomes" id="UP000069241"/>
    </source>
</evidence>
<feature type="domain" description="Transketolase N-terminal" evidence="1">
    <location>
        <begin position="22"/>
        <end position="257"/>
    </location>
</feature>
<proteinExistence type="predicted"/>
<dbReference type="AlphaFoldDB" id="A0A109W4Y2"/>
<dbReference type="Proteomes" id="UP000069241">
    <property type="component" value="Chromosome"/>
</dbReference>
<dbReference type="CDD" id="cd02012">
    <property type="entry name" value="TPP_TK"/>
    <property type="match status" value="1"/>
</dbReference>
<name>A0A109W4Y2_9BACT</name>
<reference evidence="3" key="1">
    <citation type="submission" date="2016-02" db="EMBL/GenBank/DDBJ databases">
        <authorList>
            <person name="Holder M.E."/>
            <person name="Ajami N.J."/>
            <person name="Petrosino J.F."/>
        </authorList>
    </citation>
    <scope>NUCLEOTIDE SEQUENCE [LARGE SCALE GENOMIC DNA]</scope>
    <source>
        <strain evidence="3">CCUG 45958</strain>
    </source>
</reference>
<dbReference type="SUPFAM" id="SSF52518">
    <property type="entry name" value="Thiamin diphosphate-binding fold (THDP-binding)"/>
    <property type="match status" value="1"/>
</dbReference>
<accession>A0A109W4Y2</accession>
<dbReference type="InterPro" id="IPR029061">
    <property type="entry name" value="THDP-binding"/>
</dbReference>
<keyword evidence="3" id="KW-1185">Reference proteome</keyword>
<dbReference type="RefSeq" id="WP_062254161.1">
    <property type="nucleotide sequence ID" value="NZ_CP014229.1"/>
</dbReference>
<sequence>MTTPLPSRAPLDERGIALRRQMLHTLWQAGRGHLPSAFSLTEILRVLYDNVLHVRPQEPWWSQRDRCILSKGHGCLALYAILADKGFFPQEDMQTFCRFDAHLGGHPERGHTPGVEASTGSLGHGPSLAVGMALALRMDNKDARVFAICGDGETNEGSVWEAMLSAAKHKLDRLTVIIDHNKLQSWGTVDEILPLAPYADKWRAFGASVAEVDGHNVSELQRVFAALPLDKDRPSVIIAHTVKGRGISTIENNPGWHHKTRVSDAEYQDLLQALEQQS</sequence>
<protein>
    <submittedName>
        <fullName evidence="2">Transketolase</fullName>
    </submittedName>
</protein>
<dbReference type="InterPro" id="IPR005474">
    <property type="entry name" value="Transketolase_N"/>
</dbReference>
<organism evidence="2 3">
    <name type="scientific">Desulfovibrio fairfieldensis</name>
    <dbReference type="NCBI Taxonomy" id="44742"/>
    <lineage>
        <taxon>Bacteria</taxon>
        <taxon>Pseudomonadati</taxon>
        <taxon>Thermodesulfobacteriota</taxon>
        <taxon>Desulfovibrionia</taxon>
        <taxon>Desulfovibrionales</taxon>
        <taxon>Desulfovibrionaceae</taxon>
        <taxon>Desulfovibrio</taxon>
    </lineage>
</organism>